<feature type="compositionally biased region" description="Basic and acidic residues" evidence="2">
    <location>
        <begin position="1"/>
        <end position="12"/>
    </location>
</feature>
<dbReference type="Pfam" id="PF00004">
    <property type="entry name" value="AAA"/>
    <property type="match status" value="1"/>
</dbReference>
<dbReference type="RefSeq" id="XP_013254630.1">
    <property type="nucleotide sequence ID" value="XM_013399176.1"/>
</dbReference>
<dbReference type="Pfam" id="PF23232">
    <property type="entry name" value="AAA_lid_13"/>
    <property type="match status" value="1"/>
</dbReference>
<accession>A0A072P8X0</accession>
<dbReference type="VEuPathDB" id="FungiDB:A1O9_12030"/>
<dbReference type="GO" id="GO:0016887">
    <property type="term" value="F:ATP hydrolysis activity"/>
    <property type="evidence" value="ECO:0007669"/>
    <property type="project" value="InterPro"/>
</dbReference>
<keyword evidence="1" id="KW-0175">Coiled coil</keyword>
<dbReference type="STRING" id="1182545.A0A072P8X0"/>
<reference evidence="4 5" key="1">
    <citation type="submission" date="2013-03" db="EMBL/GenBank/DDBJ databases">
        <title>The Genome Sequence of Exophiala aquamarina CBS 119918.</title>
        <authorList>
            <consortium name="The Broad Institute Genomics Platform"/>
            <person name="Cuomo C."/>
            <person name="de Hoog S."/>
            <person name="Gorbushina A."/>
            <person name="Walker B."/>
            <person name="Young S.K."/>
            <person name="Zeng Q."/>
            <person name="Gargeya S."/>
            <person name="Fitzgerald M."/>
            <person name="Haas B."/>
            <person name="Abouelleil A."/>
            <person name="Allen A.W."/>
            <person name="Alvarado L."/>
            <person name="Arachchi H.M."/>
            <person name="Berlin A.M."/>
            <person name="Chapman S.B."/>
            <person name="Gainer-Dewar J."/>
            <person name="Goldberg J."/>
            <person name="Griggs A."/>
            <person name="Gujja S."/>
            <person name="Hansen M."/>
            <person name="Howarth C."/>
            <person name="Imamovic A."/>
            <person name="Ireland A."/>
            <person name="Larimer J."/>
            <person name="McCowan C."/>
            <person name="Murphy C."/>
            <person name="Pearson M."/>
            <person name="Poon T.W."/>
            <person name="Priest M."/>
            <person name="Roberts A."/>
            <person name="Saif S."/>
            <person name="Shea T."/>
            <person name="Sisk P."/>
            <person name="Sykes S."/>
            <person name="Wortman J."/>
            <person name="Nusbaum C."/>
            <person name="Birren B."/>
        </authorList>
    </citation>
    <scope>NUCLEOTIDE SEQUENCE [LARGE SCALE GENOMIC DNA]</scope>
    <source>
        <strain evidence="4 5">CBS 119918</strain>
    </source>
</reference>
<dbReference type="OrthoDB" id="10042665at2759"/>
<evidence type="ECO:0000259" key="3">
    <source>
        <dbReference type="SMART" id="SM00382"/>
    </source>
</evidence>
<dbReference type="InterPro" id="IPR003959">
    <property type="entry name" value="ATPase_AAA_core"/>
</dbReference>
<dbReference type="EMBL" id="AMGV01000020">
    <property type="protein sequence ID" value="KEF52040.1"/>
    <property type="molecule type" value="Genomic_DNA"/>
</dbReference>
<dbReference type="Gene3D" id="3.40.50.300">
    <property type="entry name" value="P-loop containing nucleotide triphosphate hydrolases"/>
    <property type="match status" value="1"/>
</dbReference>
<dbReference type="HOGENOM" id="CLU_283852_0_0_1"/>
<dbReference type="SMART" id="SM00382">
    <property type="entry name" value="AAA"/>
    <property type="match status" value="1"/>
</dbReference>
<keyword evidence="5" id="KW-1185">Reference proteome</keyword>
<feature type="coiled-coil region" evidence="1">
    <location>
        <begin position="384"/>
        <end position="411"/>
    </location>
</feature>
<dbReference type="InterPro" id="IPR003593">
    <property type="entry name" value="AAA+_ATPase"/>
</dbReference>
<gene>
    <name evidence="4" type="ORF">A1O9_12030</name>
</gene>
<sequence>MNFEHTPEDDGTRPALFQDQTLVTSRTGTSTPSSIEPDRTRLAYSDEGTIEDEEEREPGSELDSYIADEQEEEIDETSSTEEYLATPRRTARRKPSLLPLATTVRSDHAPPLWAKAPTFDSLRTPDFSTYITSDLPTSVESIEARSYPKPPGVTLTQYSHLDFLQNVALTVSDDHTEDGLLAGRLLLAAQDKAADNTLHPRSDNVLGLETISFHEPVDYQSGGLDFLDDVTDLNTPGVSAPQKGDTFNQSTRASGVLPPNALYKRTRVLDKPSPQHFAYPEEAYVEYSPKVQYLWENPRAEPTALEAEIASESIMQAFGTSRPQPKDPRRIRRTRDKIGPDLDPTTSNNIIRNLRDDAESSFDVSASTETKGSEAPTPSQLENHQALVTDLKKLQEHIVHLQAQARHLENVQQKQEPFKVQVLYRIRHGSRLSAPYLDQPRCDSAEGTWGTLYSQYPIKNLELYLERHKQISLIVYRDFVDSDKKDVEDPETAESEILPPRLKHYREVLRPVSSDMFHTLRTILLSKPEYAEILKGFTATNEVSSPFLFFFHSLKHLKDIENKMNDPVRRQLKLLANYVLGIYGAEYKTADAMISQGRFTADFLCYFFKPNDTIVFQDRDSIKGYVCDSWLGQTRIQKSSKQSQISLKGKNIASGGTSGSVEENAKSNTWDISVWSWSYDGHFYREKTKLQFEVLQGKREEQFINNISVYPLKFAEPALREQLRTRGETFWKCRFCRPMSYHEDTSSDRFSTHGERYMVDMKTYQTIHASNIALKSAMSEFKMTEEEMETNEPPDEQFKYVVPLTMKGFNLRRKKWLDLKVDQISDVQWNKTAFKSLVVESRTKDLIQALVSKQLSIERSTDLIEDKGNGLLLLLHGGPGTGKTLTAESVAEIAEKPLYRVTCGDIGIKAEDVEKYLESVLHLGKIWDCVVLLDEADVFLEQRTLEDLARNALVSVFLRVLEYYDGILVFTSNRVGTFDEAFKSRIQLALHYADLEEYQRQQIWNNFINRLEGLEEDVDLSDLRDNVQRLAKDEMNGRQIRNAITTARQFAEWKGEKLTYKHLEYVIEVSGRFDKYLDKLNGGMTQNELAREDRIR</sequence>
<evidence type="ECO:0000313" key="4">
    <source>
        <dbReference type="EMBL" id="KEF52040.1"/>
    </source>
</evidence>
<proteinExistence type="predicted"/>
<dbReference type="GeneID" id="25286925"/>
<dbReference type="PANTHER" id="PTHR46411:SF2">
    <property type="entry name" value="AAA+ ATPASE DOMAIN-CONTAINING PROTEIN"/>
    <property type="match status" value="1"/>
</dbReference>
<dbReference type="GO" id="GO:0005524">
    <property type="term" value="F:ATP binding"/>
    <property type="evidence" value="ECO:0007669"/>
    <property type="project" value="InterPro"/>
</dbReference>
<feature type="compositionally biased region" description="Acidic residues" evidence="2">
    <location>
        <begin position="66"/>
        <end position="79"/>
    </location>
</feature>
<evidence type="ECO:0000256" key="2">
    <source>
        <dbReference type="SAM" id="MobiDB-lite"/>
    </source>
</evidence>
<feature type="region of interest" description="Disordered" evidence="2">
    <location>
        <begin position="315"/>
        <end position="381"/>
    </location>
</feature>
<feature type="domain" description="AAA+ ATPase" evidence="3">
    <location>
        <begin position="869"/>
        <end position="996"/>
    </location>
</feature>
<dbReference type="InterPro" id="IPR056599">
    <property type="entry name" value="AAA_lid_fung"/>
</dbReference>
<feature type="compositionally biased region" description="Polar residues" evidence="2">
    <location>
        <begin position="362"/>
        <end position="381"/>
    </location>
</feature>
<dbReference type="InterPro" id="IPR054289">
    <property type="entry name" value="DUF7025"/>
</dbReference>
<protein>
    <recommendedName>
        <fullName evidence="3">AAA+ ATPase domain-containing protein</fullName>
    </recommendedName>
</protein>
<dbReference type="PANTHER" id="PTHR46411">
    <property type="entry name" value="FAMILY ATPASE, PUTATIVE-RELATED"/>
    <property type="match status" value="1"/>
</dbReference>
<dbReference type="Proteomes" id="UP000027920">
    <property type="component" value="Unassembled WGS sequence"/>
</dbReference>
<dbReference type="Pfam" id="PF22942">
    <property type="entry name" value="DUF7025"/>
    <property type="match status" value="1"/>
</dbReference>
<feature type="region of interest" description="Disordered" evidence="2">
    <location>
        <begin position="1"/>
        <end position="91"/>
    </location>
</feature>
<dbReference type="InterPro" id="IPR027417">
    <property type="entry name" value="P-loop_NTPase"/>
</dbReference>
<evidence type="ECO:0000256" key="1">
    <source>
        <dbReference type="SAM" id="Coils"/>
    </source>
</evidence>
<dbReference type="SUPFAM" id="SSF52540">
    <property type="entry name" value="P-loop containing nucleoside triphosphate hydrolases"/>
    <property type="match status" value="1"/>
</dbReference>
<comment type="caution">
    <text evidence="4">The sequence shown here is derived from an EMBL/GenBank/DDBJ whole genome shotgun (WGS) entry which is preliminary data.</text>
</comment>
<name>A0A072P8X0_9EURO</name>
<feature type="compositionally biased region" description="Polar residues" evidence="2">
    <location>
        <begin position="18"/>
        <end position="34"/>
    </location>
</feature>
<organism evidence="4 5">
    <name type="scientific">Exophiala aquamarina CBS 119918</name>
    <dbReference type="NCBI Taxonomy" id="1182545"/>
    <lineage>
        <taxon>Eukaryota</taxon>
        <taxon>Fungi</taxon>
        <taxon>Dikarya</taxon>
        <taxon>Ascomycota</taxon>
        <taxon>Pezizomycotina</taxon>
        <taxon>Eurotiomycetes</taxon>
        <taxon>Chaetothyriomycetidae</taxon>
        <taxon>Chaetothyriales</taxon>
        <taxon>Herpotrichiellaceae</taxon>
        <taxon>Exophiala</taxon>
    </lineage>
</organism>
<evidence type="ECO:0000313" key="5">
    <source>
        <dbReference type="Proteomes" id="UP000027920"/>
    </source>
</evidence>
<dbReference type="AlphaFoldDB" id="A0A072P8X0"/>